<proteinExistence type="predicted"/>
<dbReference type="EMBL" id="REGN01001456">
    <property type="protein sequence ID" value="RNA34544.1"/>
    <property type="molecule type" value="Genomic_DNA"/>
</dbReference>
<reference evidence="2 3" key="1">
    <citation type="journal article" date="2018" name="Sci. Rep.">
        <title>Genomic signatures of local adaptation to the degree of environmental predictability in rotifers.</title>
        <authorList>
            <person name="Franch-Gras L."/>
            <person name="Hahn C."/>
            <person name="Garcia-Roger E.M."/>
            <person name="Carmona M.J."/>
            <person name="Serra M."/>
            <person name="Gomez A."/>
        </authorList>
    </citation>
    <scope>NUCLEOTIDE SEQUENCE [LARGE SCALE GENOMIC DNA]</scope>
    <source>
        <strain evidence="2">HYR1</strain>
    </source>
</reference>
<feature type="transmembrane region" description="Helical" evidence="1">
    <location>
        <begin position="12"/>
        <end position="32"/>
    </location>
</feature>
<dbReference type="Proteomes" id="UP000276133">
    <property type="component" value="Unassembled WGS sequence"/>
</dbReference>
<keyword evidence="1" id="KW-0812">Transmembrane</keyword>
<comment type="caution">
    <text evidence="2">The sequence shown here is derived from an EMBL/GenBank/DDBJ whole genome shotgun (WGS) entry which is preliminary data.</text>
</comment>
<evidence type="ECO:0000313" key="3">
    <source>
        <dbReference type="Proteomes" id="UP000276133"/>
    </source>
</evidence>
<name>A0A3M7SFD5_BRAPC</name>
<evidence type="ECO:0000256" key="1">
    <source>
        <dbReference type="SAM" id="Phobius"/>
    </source>
</evidence>
<keyword evidence="1" id="KW-0472">Membrane</keyword>
<keyword evidence="1" id="KW-1133">Transmembrane helix</keyword>
<protein>
    <submittedName>
        <fullName evidence="2">Uncharacterized protein</fullName>
    </submittedName>
</protein>
<keyword evidence="3" id="KW-1185">Reference proteome</keyword>
<dbReference type="AlphaFoldDB" id="A0A3M7SFD5"/>
<accession>A0A3M7SFD5</accession>
<gene>
    <name evidence="2" type="ORF">BpHYR1_006533</name>
</gene>
<evidence type="ECO:0000313" key="2">
    <source>
        <dbReference type="EMBL" id="RNA34544.1"/>
    </source>
</evidence>
<sequence length="126" mass="15086">MNKLSNCYTMMILLEFTWFCKLTFISIISVFLQKQQLFGPLRIYTNMDPQVQSICRFYQILALFDHFEHQKFNLINEFKPYTGKRNYSIIDSLYPNILSYLESCSPNCRHLPHPTPPNQPSRRPHY</sequence>
<organism evidence="2 3">
    <name type="scientific">Brachionus plicatilis</name>
    <name type="common">Marine rotifer</name>
    <name type="synonym">Brachionus muelleri</name>
    <dbReference type="NCBI Taxonomy" id="10195"/>
    <lineage>
        <taxon>Eukaryota</taxon>
        <taxon>Metazoa</taxon>
        <taxon>Spiralia</taxon>
        <taxon>Gnathifera</taxon>
        <taxon>Rotifera</taxon>
        <taxon>Eurotatoria</taxon>
        <taxon>Monogononta</taxon>
        <taxon>Pseudotrocha</taxon>
        <taxon>Ploima</taxon>
        <taxon>Brachionidae</taxon>
        <taxon>Brachionus</taxon>
    </lineage>
</organism>